<protein>
    <submittedName>
        <fullName evidence="1">Uncharacterized protein</fullName>
    </submittedName>
</protein>
<evidence type="ECO:0000313" key="2">
    <source>
        <dbReference type="Proteomes" id="UP001172778"/>
    </source>
</evidence>
<keyword evidence="2" id="KW-1185">Reference proteome</keyword>
<name>A0ABT7E6P7_9NEIS</name>
<evidence type="ECO:0000313" key="1">
    <source>
        <dbReference type="EMBL" id="MDK2127028.1"/>
    </source>
</evidence>
<proteinExistence type="predicted"/>
<gene>
    <name evidence="1" type="ORF">PZA18_23595</name>
</gene>
<dbReference type="EMBL" id="JARRAF010000094">
    <property type="protein sequence ID" value="MDK2127028.1"/>
    <property type="molecule type" value="Genomic_DNA"/>
</dbReference>
<dbReference type="RefSeq" id="WP_284103347.1">
    <property type="nucleotide sequence ID" value="NZ_JARRAF010000094.1"/>
</dbReference>
<sequence>MFHYQDVLEIMLKIKKSKFGGDSIIFYFSVEDACILRDKCLEVLRCGEVEIPCEVNLKNRQEQTNLTIRLSGDECFFIKKRPVVLCVDEESINIGCYLLDGYIKDSYFPVAEFMSIKGDERSSLQLYFYKADQ</sequence>
<reference evidence="1" key="1">
    <citation type="submission" date="2023-03" db="EMBL/GenBank/DDBJ databases">
        <title>Chitinimonas shenzhenensis gen. nov., sp. nov., a novel member of family Burkholderiaceae isolated from activated sludge collected in Shen Zhen, China.</title>
        <authorList>
            <person name="Wang X."/>
        </authorList>
    </citation>
    <scope>NUCLEOTIDE SEQUENCE</scope>
    <source>
        <strain evidence="1">DQS-5</strain>
    </source>
</reference>
<dbReference type="Proteomes" id="UP001172778">
    <property type="component" value="Unassembled WGS sequence"/>
</dbReference>
<organism evidence="1 2">
    <name type="scientific">Parachitinimonas caeni</name>
    <dbReference type="NCBI Taxonomy" id="3031301"/>
    <lineage>
        <taxon>Bacteria</taxon>
        <taxon>Pseudomonadati</taxon>
        <taxon>Pseudomonadota</taxon>
        <taxon>Betaproteobacteria</taxon>
        <taxon>Neisseriales</taxon>
        <taxon>Chitinibacteraceae</taxon>
        <taxon>Parachitinimonas</taxon>
    </lineage>
</organism>
<comment type="caution">
    <text evidence="1">The sequence shown here is derived from an EMBL/GenBank/DDBJ whole genome shotgun (WGS) entry which is preliminary data.</text>
</comment>
<accession>A0ABT7E6P7</accession>